<reference evidence="2" key="1">
    <citation type="submission" date="2018-08" db="EMBL/GenBank/DDBJ databases">
        <authorList>
            <person name="Liu Z.-W."/>
            <person name="Du Z.-J."/>
        </authorList>
    </citation>
    <scope>NUCLEOTIDE SEQUENCE [LARGE SCALE GENOMIC DNA]</scope>
    <source>
        <strain evidence="2">H4X</strain>
    </source>
</reference>
<evidence type="ECO:0000313" key="1">
    <source>
        <dbReference type="EMBL" id="RDV14917.1"/>
    </source>
</evidence>
<keyword evidence="2" id="KW-1185">Reference proteome</keyword>
<name>A0A3D8LBZ6_9BACT</name>
<comment type="caution">
    <text evidence="1">The sequence shown here is derived from an EMBL/GenBank/DDBJ whole genome shotgun (WGS) entry which is preliminary data.</text>
</comment>
<proteinExistence type="predicted"/>
<evidence type="ECO:0000313" key="2">
    <source>
        <dbReference type="Proteomes" id="UP000256708"/>
    </source>
</evidence>
<sequence>MCNRLWSYVPFISFCLKAEKELLILHFEEYYDLFENLQAIPGIQVQKHHPFKKRGLGKKLLYHFTQKLPQGVLRFSNVYADKDFWENERWNAVLSGQKTRIFFQSGVDHIQKNLLLPEYHEQVRLLFKPKQTLAHNIDQQIDAQRAKHEVIVGVHIRRNDYRSFKGGAYYFQDATYYKYMAALEKELNTMGKSVVFLLCSDEKVDPAHFEGLNTFQVSSSVDVEELYALALTDYIMGAPSTFSMWASFYGEVPLRILQFKDEKIALHQFSVIISQDVFEDGKRFVHNDRLASSEC</sequence>
<accession>A0A3D8LBZ6</accession>
<dbReference type="Proteomes" id="UP000256708">
    <property type="component" value="Unassembled WGS sequence"/>
</dbReference>
<evidence type="ECO:0008006" key="3">
    <source>
        <dbReference type="Google" id="ProtNLM"/>
    </source>
</evidence>
<dbReference type="Gene3D" id="3.40.50.11350">
    <property type="match status" value="1"/>
</dbReference>
<gene>
    <name evidence="1" type="ORF">DXT99_11525</name>
</gene>
<dbReference type="AlphaFoldDB" id="A0A3D8LBZ6"/>
<protein>
    <recommendedName>
        <fullName evidence="3">Alpha-1,2-fucosyltransferase</fullName>
    </recommendedName>
</protein>
<organism evidence="1 2">
    <name type="scientific">Pontibacter diazotrophicus</name>
    <dbReference type="NCBI Taxonomy" id="1400979"/>
    <lineage>
        <taxon>Bacteria</taxon>
        <taxon>Pseudomonadati</taxon>
        <taxon>Bacteroidota</taxon>
        <taxon>Cytophagia</taxon>
        <taxon>Cytophagales</taxon>
        <taxon>Hymenobacteraceae</taxon>
        <taxon>Pontibacter</taxon>
    </lineage>
</organism>
<dbReference type="EMBL" id="QRGR01000011">
    <property type="protein sequence ID" value="RDV14917.1"/>
    <property type="molecule type" value="Genomic_DNA"/>
</dbReference>